<gene>
    <name evidence="2" type="ordered locus">SGR_6419</name>
</gene>
<evidence type="ECO:0000313" key="2">
    <source>
        <dbReference type="EMBL" id="BAG23248.1"/>
    </source>
</evidence>
<dbReference type="EMBL" id="AP009493">
    <property type="protein sequence ID" value="BAG23248.1"/>
    <property type="molecule type" value="Genomic_DNA"/>
</dbReference>
<evidence type="ECO:0000313" key="3">
    <source>
        <dbReference type="Proteomes" id="UP000001685"/>
    </source>
</evidence>
<evidence type="ECO:0000256" key="1">
    <source>
        <dbReference type="SAM" id="MobiDB-lite"/>
    </source>
</evidence>
<sequence length="152" mass="16232">MRTACWRTPDEEDPVYAEPMARAVVGPAVVELLQRFPRGREFTTTVSFGGDDFTLRAHVRVRRTTPGLAQVSLACWVVGKDAARYLGGHPPREAEDFLPPEGTAVPDASLTARVLDSLAARLNPGAVSRPDGDGHLAIDVPTSGQGAPDVFA</sequence>
<proteinExistence type="predicted"/>
<protein>
    <submittedName>
        <fullName evidence="2">Uncharacterized protein</fullName>
    </submittedName>
</protein>
<organism evidence="2 3">
    <name type="scientific">Streptomyces griseus subsp. griseus (strain JCM 4626 / CBS 651.72 / NBRC 13350 / KCC S-0626 / ISP 5235)</name>
    <dbReference type="NCBI Taxonomy" id="455632"/>
    <lineage>
        <taxon>Bacteria</taxon>
        <taxon>Bacillati</taxon>
        <taxon>Actinomycetota</taxon>
        <taxon>Actinomycetes</taxon>
        <taxon>Kitasatosporales</taxon>
        <taxon>Streptomycetaceae</taxon>
        <taxon>Streptomyces</taxon>
    </lineage>
</organism>
<dbReference type="HOGENOM" id="CLU_1721312_0_0_11"/>
<name>B1W5U1_STRGG</name>
<dbReference type="eggNOG" id="ENOG5031VF8">
    <property type="taxonomic scope" value="Bacteria"/>
</dbReference>
<dbReference type="Proteomes" id="UP000001685">
    <property type="component" value="Chromosome"/>
</dbReference>
<reference evidence="3" key="1">
    <citation type="journal article" date="2008" name="J. Bacteriol.">
        <title>Genome sequence of the streptomycin-producing microorganism Streptomyces griseus IFO 13350.</title>
        <authorList>
            <person name="Ohnishi Y."/>
            <person name="Ishikawa J."/>
            <person name="Hara H."/>
            <person name="Suzuki H."/>
            <person name="Ikenoya M."/>
            <person name="Ikeda H."/>
            <person name="Yamashita A."/>
            <person name="Hattori M."/>
            <person name="Horinouchi S."/>
        </authorList>
    </citation>
    <scope>NUCLEOTIDE SEQUENCE [LARGE SCALE GENOMIC DNA]</scope>
    <source>
        <strain evidence="3">JCM 4626 / NBRC 13350</strain>
    </source>
</reference>
<dbReference type="AlphaFoldDB" id="B1W5U1"/>
<accession>B1W5U1</accession>
<feature type="region of interest" description="Disordered" evidence="1">
    <location>
        <begin position="132"/>
        <end position="152"/>
    </location>
</feature>
<dbReference type="KEGG" id="sgr:SGR_6419"/>